<keyword evidence="3 9" id="KW-0808">Transferase</keyword>
<accession>A0AAV2I0V1</accession>
<keyword evidence="7 9" id="KW-0333">Golgi apparatus</keyword>
<evidence type="ECO:0000256" key="4">
    <source>
        <dbReference type="ARBA" id="ARBA00022692"/>
    </source>
</evidence>
<keyword evidence="8" id="KW-0472">Membrane</keyword>
<dbReference type="Pfam" id="PF05679">
    <property type="entry name" value="CHGN"/>
    <property type="match status" value="1"/>
</dbReference>
<dbReference type="Proteomes" id="UP001497497">
    <property type="component" value="Unassembled WGS sequence"/>
</dbReference>
<feature type="signal peptide" evidence="11">
    <location>
        <begin position="1"/>
        <end position="19"/>
    </location>
</feature>
<evidence type="ECO:0000256" key="1">
    <source>
        <dbReference type="ARBA" id="ARBA00004447"/>
    </source>
</evidence>
<evidence type="ECO:0000256" key="6">
    <source>
        <dbReference type="ARBA" id="ARBA00022989"/>
    </source>
</evidence>
<dbReference type="PANTHER" id="PTHR12369">
    <property type="entry name" value="CHONDROITIN SYNTHASE"/>
    <property type="match status" value="1"/>
</dbReference>
<evidence type="ECO:0000256" key="7">
    <source>
        <dbReference type="ARBA" id="ARBA00023034"/>
    </source>
</evidence>
<keyword evidence="10" id="KW-0175">Coiled coil</keyword>
<comment type="caution">
    <text evidence="12">The sequence shown here is derived from an EMBL/GenBank/DDBJ whole genome shotgun (WGS) entry which is preliminary data.</text>
</comment>
<evidence type="ECO:0000256" key="10">
    <source>
        <dbReference type="SAM" id="Coils"/>
    </source>
</evidence>
<gene>
    <name evidence="12" type="ORF">GSLYS_00013919001</name>
</gene>
<evidence type="ECO:0000313" key="13">
    <source>
        <dbReference type="Proteomes" id="UP001497497"/>
    </source>
</evidence>
<dbReference type="InterPro" id="IPR029044">
    <property type="entry name" value="Nucleotide-diphossugar_trans"/>
</dbReference>
<keyword evidence="13" id="KW-1185">Reference proteome</keyword>
<organism evidence="12 13">
    <name type="scientific">Lymnaea stagnalis</name>
    <name type="common">Great pond snail</name>
    <name type="synonym">Helix stagnalis</name>
    <dbReference type="NCBI Taxonomy" id="6523"/>
    <lineage>
        <taxon>Eukaryota</taxon>
        <taxon>Metazoa</taxon>
        <taxon>Spiralia</taxon>
        <taxon>Lophotrochozoa</taxon>
        <taxon>Mollusca</taxon>
        <taxon>Gastropoda</taxon>
        <taxon>Heterobranchia</taxon>
        <taxon>Euthyneura</taxon>
        <taxon>Panpulmonata</taxon>
        <taxon>Hygrophila</taxon>
        <taxon>Lymnaeoidea</taxon>
        <taxon>Lymnaeidae</taxon>
        <taxon>Lymnaea</taxon>
    </lineage>
</organism>
<dbReference type="PANTHER" id="PTHR12369:SF45">
    <property type="entry name" value="HEXOSYLTRANSFERASE"/>
    <property type="match status" value="1"/>
</dbReference>
<evidence type="ECO:0000256" key="3">
    <source>
        <dbReference type="ARBA" id="ARBA00022679"/>
    </source>
</evidence>
<sequence length="729" mass="83260">MRTMPRLLLLLFGMSVVTMMFIARCGLNMDSQLHNSPHGGMPVSSGGSPGEKALREVMRRKEVEHLRDKSVLQEKIKSLESQLSKVQGQVNNLTASMHSADHDWAQHPARGANDSPYSNNGAYQGVNINQNIPPPNAVYRHAPDKPQSYGESHLRFPSDGLNPLPMHRPQHNERVPLYDHINRARSSIEVRDRAGPPFYDQRLVNPLADVEGIQRNIRNSAEQLGGVHFRNIGVGNHELDMGVVDRHALGVVESEDNANKADFMPRFGPTSFGMDSARVPRSAPVESSEFRADPRDGTSVDSDILRRVNASFEYVKYFHERLKSAEILSGQPYKTEYELIPFNRFIYNRIYMVDPGLGKRVVEKPIGSKKKDLNEILYHAVESLNNNRTEAFQYSYDDFVEGVYRTDPAWGSHYELYFINKDDSKRHNSYVKLSVFRPFAPPMTVSQNVITTGPEWINIILPLSKRVETFRQFMEQFVRVCIKHDKRIYLTVVYFGPEGLKEVKSIMGHVAKANKFKHMKLVTLNETFARGRGLQIGALNWKGGGDVLMFFCDVDIVFSPEFLERCRLNSERGQRVYYPIVFSLYNPKIVYSLQDVAMPPFQDQLVLSKDTGFWRDFGYGMTCQYRSDFLKIKGFDEQITGWGGEDVFLYQKFVRSDYFVVRATDPAIFHLWHEKFCDPTLTAEQYKSCIRSKALNEASHAQLGLLAFKDEIDVHRGVSERNSLLSRGG</sequence>
<evidence type="ECO:0000256" key="11">
    <source>
        <dbReference type="SAM" id="SignalP"/>
    </source>
</evidence>
<dbReference type="GO" id="GO:0047238">
    <property type="term" value="F:glucuronosyl-N-acetylgalactosaminyl-proteoglycan 4-beta-N-acetylgalactosaminyltransferase activity"/>
    <property type="evidence" value="ECO:0007669"/>
    <property type="project" value="TreeGrafter"/>
</dbReference>
<dbReference type="EMBL" id="CAXITT010000375">
    <property type="protein sequence ID" value="CAL1540230.1"/>
    <property type="molecule type" value="Genomic_DNA"/>
</dbReference>
<feature type="non-terminal residue" evidence="12">
    <location>
        <position position="729"/>
    </location>
</feature>
<evidence type="ECO:0000256" key="9">
    <source>
        <dbReference type="RuleBase" id="RU364016"/>
    </source>
</evidence>
<evidence type="ECO:0000256" key="5">
    <source>
        <dbReference type="ARBA" id="ARBA00022968"/>
    </source>
</evidence>
<proteinExistence type="inferred from homology"/>
<dbReference type="GO" id="GO:0032580">
    <property type="term" value="C:Golgi cisterna membrane"/>
    <property type="evidence" value="ECO:0007669"/>
    <property type="project" value="UniProtKB-SubCell"/>
</dbReference>
<keyword evidence="11" id="KW-0732">Signal</keyword>
<reference evidence="12 13" key="1">
    <citation type="submission" date="2024-04" db="EMBL/GenBank/DDBJ databases">
        <authorList>
            <consortium name="Genoscope - CEA"/>
            <person name="William W."/>
        </authorList>
    </citation>
    <scope>NUCLEOTIDE SEQUENCE [LARGE SCALE GENOMIC DNA]</scope>
</reference>
<keyword evidence="6" id="KW-1133">Transmembrane helix</keyword>
<feature type="coiled-coil region" evidence="10">
    <location>
        <begin position="69"/>
        <end position="96"/>
    </location>
</feature>
<name>A0AAV2I0V1_LYMST</name>
<protein>
    <recommendedName>
        <fullName evidence="9">Hexosyltransferase</fullName>
        <ecNumber evidence="9">2.4.1.-</ecNumber>
    </recommendedName>
</protein>
<dbReference type="InterPro" id="IPR051227">
    <property type="entry name" value="CS_glycosyltransferase"/>
</dbReference>
<dbReference type="Gene3D" id="3.90.550.10">
    <property type="entry name" value="Spore Coat Polysaccharide Biosynthesis Protein SpsA, Chain A"/>
    <property type="match status" value="1"/>
</dbReference>
<feature type="chain" id="PRO_5043651599" description="Hexosyltransferase" evidence="11">
    <location>
        <begin position="20"/>
        <end position="729"/>
    </location>
</feature>
<comment type="similarity">
    <text evidence="2 9">Belongs to the chondroitin N-acetylgalactosaminyltransferase family.</text>
</comment>
<evidence type="ECO:0000256" key="8">
    <source>
        <dbReference type="ARBA" id="ARBA00023136"/>
    </source>
</evidence>
<keyword evidence="4" id="KW-0812">Transmembrane</keyword>
<evidence type="ECO:0000256" key="2">
    <source>
        <dbReference type="ARBA" id="ARBA00009239"/>
    </source>
</evidence>
<comment type="subcellular location">
    <subcellularLocation>
        <location evidence="1 9">Golgi apparatus</location>
        <location evidence="1 9">Golgi stack membrane</location>
        <topology evidence="1 9">Single-pass type II membrane protein</topology>
    </subcellularLocation>
</comment>
<evidence type="ECO:0000313" key="12">
    <source>
        <dbReference type="EMBL" id="CAL1540230.1"/>
    </source>
</evidence>
<keyword evidence="5 9" id="KW-0735">Signal-anchor</keyword>
<dbReference type="AlphaFoldDB" id="A0AAV2I0V1"/>
<dbReference type="EC" id="2.4.1.-" evidence="9"/>
<dbReference type="InterPro" id="IPR008428">
    <property type="entry name" value="Chond_GalNAc"/>
</dbReference>
<dbReference type="SUPFAM" id="SSF53448">
    <property type="entry name" value="Nucleotide-diphospho-sugar transferases"/>
    <property type="match status" value="1"/>
</dbReference>